<evidence type="ECO:0000313" key="2">
    <source>
        <dbReference type="Proteomes" id="UP000235616"/>
    </source>
</evidence>
<dbReference type="OrthoDB" id="9007283at2"/>
<dbReference type="Proteomes" id="UP000235616">
    <property type="component" value="Unassembled WGS sequence"/>
</dbReference>
<keyword evidence="2" id="KW-1185">Reference proteome</keyword>
<organism evidence="1 2">
    <name type="scientific">Trinickia dabaoshanensis</name>
    <dbReference type="NCBI Taxonomy" id="564714"/>
    <lineage>
        <taxon>Bacteria</taxon>
        <taxon>Pseudomonadati</taxon>
        <taxon>Pseudomonadota</taxon>
        <taxon>Betaproteobacteria</taxon>
        <taxon>Burkholderiales</taxon>
        <taxon>Burkholderiaceae</taxon>
        <taxon>Trinickia</taxon>
    </lineage>
</organism>
<protein>
    <submittedName>
        <fullName evidence="1">Uncharacterized protein</fullName>
    </submittedName>
</protein>
<proteinExistence type="predicted"/>
<reference evidence="1 2" key="1">
    <citation type="submission" date="2018-01" db="EMBL/GenBank/DDBJ databases">
        <title>Whole genome analyses suggest that Burkholderia sensu lato contains two further novel genera in the rhizoxinica-symbiotica group Mycetohabitans gen. nov., and Trinickia gen. nov.: implications for the evolution of diazotrophy and nodulation in the Burkholderiaceae.</title>
        <authorList>
            <person name="Estrada-de los Santos P."/>
            <person name="Palmer M."/>
            <person name="Chavez-Ramirez B."/>
            <person name="Beukes C."/>
            <person name="Steenkamp E.T."/>
            <person name="Hirsch A.M."/>
            <person name="Manyaka P."/>
            <person name="Maluk M."/>
            <person name="Lafos M."/>
            <person name="Crook M."/>
            <person name="Gross E."/>
            <person name="Simon M.F."/>
            <person name="Bueno dos Reis Junior F."/>
            <person name="Poole P.S."/>
            <person name="Venter S.N."/>
            <person name="James E.K."/>
        </authorList>
    </citation>
    <scope>NUCLEOTIDE SEQUENCE [LARGE SCALE GENOMIC DNA]</scope>
    <source>
        <strain evidence="1 2">GIMN1.004</strain>
    </source>
</reference>
<accession>A0A2N7VTK8</accession>
<dbReference type="EMBL" id="PNYA01000008">
    <property type="protein sequence ID" value="PMS20491.1"/>
    <property type="molecule type" value="Genomic_DNA"/>
</dbReference>
<gene>
    <name evidence="1" type="ORF">C0Z18_11180</name>
</gene>
<sequence>MNWLAEYFAQRTTPLTLSLSAHPPLAIGPDGPVTQPLYALPYPGAELVFSPGETLEHGGHTYTVPARYETKGVLATHAIGLPPNAPCPPFFSRVAIYAPSPFNPEFLVSINDVFSFIPVFAKDGSPGFFGTAFELTEAAGAASRLRLPWTFEGYISI</sequence>
<name>A0A2N7VTK8_9BURK</name>
<comment type="caution">
    <text evidence="1">The sequence shown here is derived from an EMBL/GenBank/DDBJ whole genome shotgun (WGS) entry which is preliminary data.</text>
</comment>
<dbReference type="AlphaFoldDB" id="A0A2N7VTK8"/>
<evidence type="ECO:0000313" key="1">
    <source>
        <dbReference type="EMBL" id="PMS20491.1"/>
    </source>
</evidence>
<dbReference type="RefSeq" id="WP_102645472.1">
    <property type="nucleotide sequence ID" value="NZ_PNYA01000008.1"/>
</dbReference>